<comment type="pathway">
    <text evidence="1">Nucleotide-sugar biosynthesis; UDP-alpha-D-glucuronate biosynthesis; UDP-alpha-D-glucuronate from UDP-alpha-D-glucose: step 1/1.</text>
</comment>
<evidence type="ECO:0000259" key="9">
    <source>
        <dbReference type="SMART" id="SM00984"/>
    </source>
</evidence>
<comment type="catalytic activity">
    <reaction evidence="7 8">
        <text>UDP-alpha-D-glucose + 2 NAD(+) + H2O = UDP-alpha-D-glucuronate + 2 NADH + 3 H(+)</text>
        <dbReference type="Rhea" id="RHEA:23596"/>
        <dbReference type="ChEBI" id="CHEBI:15377"/>
        <dbReference type="ChEBI" id="CHEBI:15378"/>
        <dbReference type="ChEBI" id="CHEBI:57540"/>
        <dbReference type="ChEBI" id="CHEBI:57945"/>
        <dbReference type="ChEBI" id="CHEBI:58052"/>
        <dbReference type="ChEBI" id="CHEBI:58885"/>
        <dbReference type="EC" id="1.1.1.22"/>
    </reaction>
</comment>
<dbReference type="PIRSF" id="PIRSF500134">
    <property type="entry name" value="UDPglc_DH_bac"/>
    <property type="match status" value="1"/>
</dbReference>
<keyword evidence="6 8" id="KW-0520">NAD</keyword>
<name>A0ABS0BV85_9GAMM</name>
<dbReference type="InterPro" id="IPR036291">
    <property type="entry name" value="NAD(P)-bd_dom_sf"/>
</dbReference>
<dbReference type="EC" id="1.1.1.22" evidence="3 8"/>
<dbReference type="Proteomes" id="UP001193680">
    <property type="component" value="Unassembled WGS sequence"/>
</dbReference>
<dbReference type="Pfam" id="PF03721">
    <property type="entry name" value="UDPG_MGDP_dh_N"/>
    <property type="match status" value="1"/>
</dbReference>
<dbReference type="PANTHER" id="PTHR43750">
    <property type="entry name" value="UDP-GLUCOSE 6-DEHYDROGENASE TUAD"/>
    <property type="match status" value="1"/>
</dbReference>
<evidence type="ECO:0000256" key="2">
    <source>
        <dbReference type="ARBA" id="ARBA00006601"/>
    </source>
</evidence>
<dbReference type="EMBL" id="JACBGI020000002">
    <property type="protein sequence ID" value="MBF6057249.1"/>
    <property type="molecule type" value="Genomic_DNA"/>
</dbReference>
<evidence type="ECO:0000313" key="11">
    <source>
        <dbReference type="Proteomes" id="UP001193680"/>
    </source>
</evidence>
<keyword evidence="5 8" id="KW-0560">Oxidoreductase</keyword>
<dbReference type="InterPro" id="IPR008927">
    <property type="entry name" value="6-PGluconate_DH-like_C_sf"/>
</dbReference>
<evidence type="ECO:0000256" key="1">
    <source>
        <dbReference type="ARBA" id="ARBA00004701"/>
    </source>
</evidence>
<dbReference type="SUPFAM" id="SSF51735">
    <property type="entry name" value="NAD(P)-binding Rossmann-fold domains"/>
    <property type="match status" value="1"/>
</dbReference>
<dbReference type="PIRSF" id="PIRSF000124">
    <property type="entry name" value="UDPglc_GDPman_dh"/>
    <property type="match status" value="1"/>
</dbReference>
<evidence type="ECO:0000313" key="10">
    <source>
        <dbReference type="EMBL" id="MBF6057249.1"/>
    </source>
</evidence>
<reference evidence="10 11" key="1">
    <citation type="submission" date="2020-06" db="EMBL/GenBank/DDBJ databases">
        <authorList>
            <person name="Scott K."/>
        </authorList>
    </citation>
    <scope>NUCLEOTIDE SEQUENCE [LARGE SCALE GENOMIC DNA]</scope>
    <source>
        <strain evidence="10 11">HH1</strain>
    </source>
</reference>
<dbReference type="Pfam" id="PF03720">
    <property type="entry name" value="UDPG_MGDP_dh_C"/>
    <property type="match status" value="1"/>
</dbReference>
<protein>
    <recommendedName>
        <fullName evidence="4 8">UDP-glucose 6-dehydrogenase</fullName>
        <ecNumber evidence="3 8">1.1.1.22</ecNumber>
    </recommendedName>
</protein>
<dbReference type="Gene3D" id="3.40.50.720">
    <property type="entry name" value="NAD(P)-binding Rossmann-like Domain"/>
    <property type="match status" value="2"/>
</dbReference>
<dbReference type="SMART" id="SM00984">
    <property type="entry name" value="UDPG_MGDP_dh_C"/>
    <property type="match status" value="1"/>
</dbReference>
<evidence type="ECO:0000256" key="4">
    <source>
        <dbReference type="ARBA" id="ARBA00015132"/>
    </source>
</evidence>
<dbReference type="InterPro" id="IPR017476">
    <property type="entry name" value="UDP-Glc/GDP-Man"/>
</dbReference>
<evidence type="ECO:0000256" key="3">
    <source>
        <dbReference type="ARBA" id="ARBA00012954"/>
    </source>
</evidence>
<sequence length="414" mass="46552">MNVNVFGSNISAMVCAACLAETGNQVTLVGQPKTGSPEPGLSKLIGEQTASGRLNISSDYDLEADVHILSLSADKDKKALEIAERLSDSANPDHCLIIRSNLDLKTIQEIERKANMPVIVNPDFTAEGQAISGFQKPDRIIVGSDDEKALKRFKLLFAPFNRNRDIFIQMTPQAAVLTKYATNVLIATRISLMNELARVAESTHADIEEIRQGLGSDKRIGFTYLYPGIGFGGVHLSRDLQRMQKLLDKSGSQQGLLKTVYDINQQQKELLFRKAWQHYRCELDGRHIAMWGVTYKPNSSVIKEAPSLTLIEAFIHQGCHLHLYDPNLGSSFHNWVNKTFDAAQQARIHIHLDMYEAIRNTDALCVTTEAKLFWSPDLKRLKENMNVPMILDGRNIYDKQWMEEEGMIYYGVGR</sequence>
<dbReference type="InterPro" id="IPR036220">
    <property type="entry name" value="UDP-Glc/GDP-Man_DH_C_sf"/>
</dbReference>
<dbReference type="PANTHER" id="PTHR43750:SF3">
    <property type="entry name" value="UDP-GLUCOSE 6-DEHYDROGENASE TUAD"/>
    <property type="match status" value="1"/>
</dbReference>
<proteinExistence type="inferred from homology"/>
<reference evidence="10 11" key="2">
    <citation type="submission" date="2020-11" db="EMBL/GenBank/DDBJ databases">
        <title>Sulfur oxidizing isolate from Hospital Hole Sinkhole.</title>
        <authorList>
            <person name="Scott K.M."/>
        </authorList>
    </citation>
    <scope>NUCLEOTIDE SEQUENCE [LARGE SCALE GENOMIC DNA]</scope>
    <source>
        <strain evidence="10 11">HH1</strain>
    </source>
</reference>
<dbReference type="RefSeq" id="WP_194947613.1">
    <property type="nucleotide sequence ID" value="NZ_JACBGI020000002.1"/>
</dbReference>
<evidence type="ECO:0000256" key="5">
    <source>
        <dbReference type="ARBA" id="ARBA00023002"/>
    </source>
</evidence>
<dbReference type="SUPFAM" id="SSF52413">
    <property type="entry name" value="UDP-glucose/GDP-mannose dehydrogenase C-terminal domain"/>
    <property type="match status" value="1"/>
</dbReference>
<gene>
    <name evidence="10" type="ORF">H8792_002745</name>
</gene>
<evidence type="ECO:0000256" key="8">
    <source>
        <dbReference type="PIRNR" id="PIRNR000124"/>
    </source>
</evidence>
<comment type="similarity">
    <text evidence="2 8">Belongs to the UDP-glucose/GDP-mannose dehydrogenase family.</text>
</comment>
<dbReference type="SUPFAM" id="SSF48179">
    <property type="entry name" value="6-phosphogluconate dehydrogenase C-terminal domain-like"/>
    <property type="match status" value="1"/>
</dbReference>
<dbReference type="Gene3D" id="1.20.5.100">
    <property type="entry name" value="Cytochrome c1, transmembrane anchor, C-terminal"/>
    <property type="match status" value="1"/>
</dbReference>
<dbReference type="NCBIfam" id="TIGR03026">
    <property type="entry name" value="NDP-sugDHase"/>
    <property type="match status" value="1"/>
</dbReference>
<accession>A0ABS0BV85</accession>
<dbReference type="InterPro" id="IPR014026">
    <property type="entry name" value="UDP-Glc/GDP-Man_DH_dimer"/>
</dbReference>
<evidence type="ECO:0000256" key="7">
    <source>
        <dbReference type="ARBA" id="ARBA00047473"/>
    </source>
</evidence>
<dbReference type="InterPro" id="IPR001732">
    <property type="entry name" value="UDP-Glc/GDP-Man_DH_N"/>
</dbReference>
<dbReference type="InterPro" id="IPR028357">
    <property type="entry name" value="UDPglc_DH_bac"/>
</dbReference>
<comment type="caution">
    <text evidence="10">The sequence shown here is derived from an EMBL/GenBank/DDBJ whole genome shotgun (WGS) entry which is preliminary data.</text>
</comment>
<keyword evidence="11" id="KW-1185">Reference proteome</keyword>
<dbReference type="Pfam" id="PF00984">
    <property type="entry name" value="UDPG_MGDP_dh"/>
    <property type="match status" value="1"/>
</dbReference>
<evidence type="ECO:0000256" key="6">
    <source>
        <dbReference type="ARBA" id="ARBA00023027"/>
    </source>
</evidence>
<organism evidence="10 11">
    <name type="scientific">Thiomicrorhabdus heinhorstiae</name>
    <dbReference type="NCBI Taxonomy" id="2748010"/>
    <lineage>
        <taxon>Bacteria</taxon>
        <taxon>Pseudomonadati</taxon>
        <taxon>Pseudomonadota</taxon>
        <taxon>Gammaproteobacteria</taxon>
        <taxon>Thiotrichales</taxon>
        <taxon>Piscirickettsiaceae</taxon>
        <taxon>Thiomicrorhabdus</taxon>
    </lineage>
</organism>
<feature type="domain" description="UDP-glucose/GDP-mannose dehydrogenase C-terminal" evidence="9">
    <location>
        <begin position="289"/>
        <end position="399"/>
    </location>
</feature>
<dbReference type="InterPro" id="IPR014027">
    <property type="entry name" value="UDP-Glc/GDP-Man_DH_C"/>
</dbReference>